<keyword evidence="2" id="KW-1185">Reference proteome</keyword>
<protein>
    <submittedName>
        <fullName evidence="3">Uncharacterized protein</fullName>
    </submittedName>
</protein>
<dbReference type="WBParaSite" id="L893_g22146.t1">
    <property type="protein sequence ID" value="L893_g22146.t1"/>
    <property type="gene ID" value="L893_g22146"/>
</dbReference>
<feature type="region of interest" description="Disordered" evidence="1">
    <location>
        <begin position="1"/>
        <end position="22"/>
    </location>
</feature>
<evidence type="ECO:0000313" key="2">
    <source>
        <dbReference type="Proteomes" id="UP000095287"/>
    </source>
</evidence>
<proteinExistence type="predicted"/>
<feature type="region of interest" description="Disordered" evidence="1">
    <location>
        <begin position="132"/>
        <end position="167"/>
    </location>
</feature>
<sequence length="167" mass="18325">MLTSHQNATQEGLKRLWRPRGPHGGRGSLLVLFGVARSSQTTPNKQDANDAEDANNPEGGEGINSAMVTELRQRLCPTLWRFLISEPKPVFAGRTWGQSRGKREKKAPSFGTWTRVLGIGLWHLKVGLRGSKEMDDGQVEPGRASHRLRSPTQEKGPNLSPLSTPGP</sequence>
<dbReference type="AlphaFoldDB" id="A0A1I7Z233"/>
<feature type="compositionally biased region" description="Polar residues" evidence="1">
    <location>
        <begin position="1"/>
        <end position="10"/>
    </location>
</feature>
<organism evidence="2 3">
    <name type="scientific">Steinernema glaseri</name>
    <dbReference type="NCBI Taxonomy" id="37863"/>
    <lineage>
        <taxon>Eukaryota</taxon>
        <taxon>Metazoa</taxon>
        <taxon>Ecdysozoa</taxon>
        <taxon>Nematoda</taxon>
        <taxon>Chromadorea</taxon>
        <taxon>Rhabditida</taxon>
        <taxon>Tylenchina</taxon>
        <taxon>Panagrolaimomorpha</taxon>
        <taxon>Strongyloidoidea</taxon>
        <taxon>Steinernematidae</taxon>
        <taxon>Steinernema</taxon>
    </lineage>
</organism>
<evidence type="ECO:0000313" key="3">
    <source>
        <dbReference type="WBParaSite" id="L893_g22146.t1"/>
    </source>
</evidence>
<accession>A0A1I7Z233</accession>
<name>A0A1I7Z233_9BILA</name>
<evidence type="ECO:0000256" key="1">
    <source>
        <dbReference type="SAM" id="MobiDB-lite"/>
    </source>
</evidence>
<feature type="compositionally biased region" description="Polar residues" evidence="1">
    <location>
        <begin position="150"/>
        <end position="167"/>
    </location>
</feature>
<dbReference type="Proteomes" id="UP000095287">
    <property type="component" value="Unplaced"/>
</dbReference>
<feature type="region of interest" description="Disordered" evidence="1">
    <location>
        <begin position="39"/>
        <end position="63"/>
    </location>
</feature>
<reference evidence="3" key="1">
    <citation type="submission" date="2016-11" db="UniProtKB">
        <authorList>
            <consortium name="WormBaseParasite"/>
        </authorList>
    </citation>
    <scope>IDENTIFICATION</scope>
</reference>